<sequence length="98" mass="11468">MRSFERSRRWIPGVVQDQQGSRIVTVDCAQGRHRRHLDQLRHRAELMDTDSDEKSKPEPAEDTGEWMQDSPEEETLADSEPPPLLRRSTRPRKPPYGF</sequence>
<accession>A0A224YWT5</accession>
<feature type="compositionally biased region" description="Basic residues" evidence="1">
    <location>
        <begin position="87"/>
        <end position="98"/>
    </location>
</feature>
<feature type="compositionally biased region" description="Acidic residues" evidence="1">
    <location>
        <begin position="60"/>
        <end position="77"/>
    </location>
</feature>
<reference evidence="2" key="1">
    <citation type="journal article" date="2017" name="Parasit. Vectors">
        <title>Sialotranscriptomics of Rhipicephalus zambeziensis reveals intricate expression profiles of secretory proteins and suggests tight temporal transcriptional regulation during blood-feeding.</title>
        <authorList>
            <person name="de Castro M.H."/>
            <person name="de Klerk D."/>
            <person name="Pienaar R."/>
            <person name="Rees D.J.G."/>
            <person name="Mans B.J."/>
        </authorList>
    </citation>
    <scope>NUCLEOTIDE SEQUENCE</scope>
    <source>
        <tissue evidence="2">Salivary glands</tissue>
    </source>
</reference>
<dbReference type="AlphaFoldDB" id="A0A224YWT5"/>
<name>A0A224YWT5_9ACAR</name>
<dbReference type="EMBL" id="GFPF01009033">
    <property type="protein sequence ID" value="MAA20179.1"/>
    <property type="molecule type" value="Transcribed_RNA"/>
</dbReference>
<protein>
    <submittedName>
        <fullName evidence="2">Uncharacterized protein</fullName>
    </submittedName>
</protein>
<evidence type="ECO:0000313" key="2">
    <source>
        <dbReference type="EMBL" id="MAA20179.1"/>
    </source>
</evidence>
<organism evidence="2">
    <name type="scientific">Rhipicephalus zambeziensis</name>
    <dbReference type="NCBI Taxonomy" id="60191"/>
    <lineage>
        <taxon>Eukaryota</taxon>
        <taxon>Metazoa</taxon>
        <taxon>Ecdysozoa</taxon>
        <taxon>Arthropoda</taxon>
        <taxon>Chelicerata</taxon>
        <taxon>Arachnida</taxon>
        <taxon>Acari</taxon>
        <taxon>Parasitiformes</taxon>
        <taxon>Ixodida</taxon>
        <taxon>Ixodoidea</taxon>
        <taxon>Ixodidae</taxon>
        <taxon>Rhipicephalinae</taxon>
        <taxon>Rhipicephalus</taxon>
        <taxon>Rhipicephalus</taxon>
    </lineage>
</organism>
<proteinExistence type="predicted"/>
<feature type="compositionally biased region" description="Basic and acidic residues" evidence="1">
    <location>
        <begin position="37"/>
        <end position="59"/>
    </location>
</feature>
<evidence type="ECO:0000256" key="1">
    <source>
        <dbReference type="SAM" id="MobiDB-lite"/>
    </source>
</evidence>
<feature type="region of interest" description="Disordered" evidence="1">
    <location>
        <begin position="34"/>
        <end position="98"/>
    </location>
</feature>